<dbReference type="SUPFAM" id="SSF53335">
    <property type="entry name" value="S-adenosyl-L-methionine-dependent methyltransferases"/>
    <property type="match status" value="1"/>
</dbReference>
<keyword evidence="3 7" id="KW-0808">Transferase</keyword>
<name>A0A7V6A5Y7_9BACT</name>
<feature type="domain" description="DNA methylase N-4/N-6" evidence="5">
    <location>
        <begin position="28"/>
        <end position="352"/>
    </location>
</feature>
<dbReference type="InterPro" id="IPR002941">
    <property type="entry name" value="DNA_methylase_N4/N6"/>
</dbReference>
<dbReference type="AlphaFoldDB" id="A0A7V6A5Y7"/>
<comment type="similarity">
    <text evidence="1">Belongs to the N(4)/N(6)-methyltransferase family.</text>
</comment>
<evidence type="ECO:0000256" key="3">
    <source>
        <dbReference type="ARBA" id="ARBA00022679"/>
    </source>
</evidence>
<dbReference type="GO" id="GO:0003677">
    <property type="term" value="F:DNA binding"/>
    <property type="evidence" value="ECO:0007669"/>
    <property type="project" value="InterPro"/>
</dbReference>
<dbReference type="InterPro" id="IPR029063">
    <property type="entry name" value="SAM-dependent_MTases_sf"/>
</dbReference>
<dbReference type="PROSITE" id="PS00092">
    <property type="entry name" value="N6_MTASE"/>
    <property type="match status" value="1"/>
</dbReference>
<evidence type="ECO:0000259" key="5">
    <source>
        <dbReference type="Pfam" id="PF01555"/>
    </source>
</evidence>
<dbReference type="GO" id="GO:0032259">
    <property type="term" value="P:methylation"/>
    <property type="evidence" value="ECO:0007669"/>
    <property type="project" value="UniProtKB-KW"/>
</dbReference>
<comment type="caution">
    <text evidence="7">The sequence shown here is derived from an EMBL/GenBank/DDBJ whole genome shotgun (WGS) entry which is preliminary data.</text>
</comment>
<dbReference type="InterPro" id="IPR001091">
    <property type="entry name" value="RM_Methyltransferase"/>
</dbReference>
<evidence type="ECO:0000256" key="4">
    <source>
        <dbReference type="SAM" id="MobiDB-lite"/>
    </source>
</evidence>
<evidence type="ECO:0000256" key="1">
    <source>
        <dbReference type="ARBA" id="ARBA00006594"/>
    </source>
</evidence>
<dbReference type="EMBL" id="DTGR01000214">
    <property type="protein sequence ID" value="HHS30800.1"/>
    <property type="molecule type" value="Genomic_DNA"/>
</dbReference>
<evidence type="ECO:0000256" key="2">
    <source>
        <dbReference type="ARBA" id="ARBA00022603"/>
    </source>
</evidence>
<gene>
    <name evidence="7" type="ORF">ENV52_14000</name>
</gene>
<dbReference type="GO" id="GO:0008170">
    <property type="term" value="F:N-methyltransferase activity"/>
    <property type="evidence" value="ECO:0007669"/>
    <property type="project" value="InterPro"/>
</dbReference>
<feature type="region of interest" description="Disordered" evidence="4">
    <location>
        <begin position="522"/>
        <end position="549"/>
    </location>
</feature>
<feature type="domain" description="NACHT-associated inactive Restriction Endonuclease 1 sensor" evidence="6">
    <location>
        <begin position="407"/>
        <end position="506"/>
    </location>
</feature>
<organism evidence="7">
    <name type="scientific">Desulfobacca acetoxidans</name>
    <dbReference type="NCBI Taxonomy" id="60893"/>
    <lineage>
        <taxon>Bacteria</taxon>
        <taxon>Pseudomonadati</taxon>
        <taxon>Thermodesulfobacteriota</taxon>
        <taxon>Desulfobaccia</taxon>
        <taxon>Desulfobaccales</taxon>
        <taxon>Desulfobaccaceae</taxon>
        <taxon>Desulfobacca</taxon>
    </lineage>
</organism>
<accession>A0A7V6A5Y7</accession>
<dbReference type="InterPro" id="IPR002052">
    <property type="entry name" value="DNA_methylase_N6_adenine_CS"/>
</dbReference>
<protein>
    <submittedName>
        <fullName evidence="7">Site-specific DNA-methyltransferase</fullName>
    </submittedName>
</protein>
<evidence type="ECO:0000313" key="7">
    <source>
        <dbReference type="EMBL" id="HHS30800.1"/>
    </source>
</evidence>
<dbReference type="PRINTS" id="PR00508">
    <property type="entry name" value="S21N4MTFRASE"/>
</dbReference>
<dbReference type="Pfam" id="PF01555">
    <property type="entry name" value="N6_N4_Mtase"/>
    <property type="match status" value="1"/>
</dbReference>
<evidence type="ECO:0000259" key="6">
    <source>
        <dbReference type="Pfam" id="PF22722"/>
    </source>
</evidence>
<proteinExistence type="inferred from homology"/>
<keyword evidence="2 7" id="KW-0489">Methyltransferase</keyword>
<dbReference type="Gene3D" id="3.40.50.150">
    <property type="entry name" value="Vaccinia Virus protein VP39"/>
    <property type="match status" value="1"/>
</dbReference>
<dbReference type="InterPro" id="IPR054557">
    <property type="entry name" value="NA-iREase1_dom"/>
</dbReference>
<dbReference type="Pfam" id="PF22722">
    <property type="entry name" value="NA-iREase1"/>
    <property type="match status" value="1"/>
</dbReference>
<reference evidence="7" key="1">
    <citation type="journal article" date="2020" name="mSystems">
        <title>Genome- and Community-Level Interaction Insights into Carbon Utilization and Element Cycling Functions of Hydrothermarchaeota in Hydrothermal Sediment.</title>
        <authorList>
            <person name="Zhou Z."/>
            <person name="Liu Y."/>
            <person name="Xu W."/>
            <person name="Pan J."/>
            <person name="Luo Z.H."/>
            <person name="Li M."/>
        </authorList>
    </citation>
    <scope>NUCLEOTIDE SEQUENCE [LARGE SCALE GENOMIC DNA]</scope>
    <source>
        <strain evidence="7">SpSt-767</strain>
    </source>
</reference>
<sequence>MTDDSWQNQLYFGDNLEILRHHIPFSSVDLIYLDPPFNSKATYNMLFKEPGGQESPAQIAAFEDTWKWGKESDQAFHEVVTLGPRKLADLMEALRAFLGVNNMMAYLTMMAVRLVEMHQVLKPTGSLYLHGDPTASHYLKLIMDAIFGVMNFRNEITWKRTSAHNDPGRYGRNTDIIFFYTKSNNWTWNQLYKPHDEEYLERFRNRDPDGRAWADDDLTAKGLTGGGYEYEYKGIPSLWRVPEETMRRLDKEGRLHFTKAGGIRLKRYVNDVKGVVLQALWDDIPPINSQAKERLGYATQKPEALLERIIRVSSNEGDLVLDPSCGCGTTIAVAERLKRRWIGIDITHLAITLMKNRLRDAFGPACSKYEVIGEPADLPGAEALAQQNRHQFELWALGLVEARPARDKKKGADFGGDGVIHFRDDTSGRYKKIIIQVKSGQVSVSHIRDLKGVVEREKAATGIFITLKPPPKAMRDEASEARFYEPESFPGRKYPRIQIVTITELLSGKKLAYPRFGNATFKKAPRQAKDSPQDKQKELQEVMIPYTTS</sequence>
<feature type="compositionally biased region" description="Basic and acidic residues" evidence="4">
    <location>
        <begin position="527"/>
        <end position="540"/>
    </location>
</feature>